<evidence type="ECO:0000256" key="1">
    <source>
        <dbReference type="SAM" id="Phobius"/>
    </source>
</evidence>
<evidence type="ECO:0000313" key="2">
    <source>
        <dbReference type="EMBL" id="MFD1988900.1"/>
    </source>
</evidence>
<comment type="caution">
    <text evidence="2">The sequence shown here is derived from an EMBL/GenBank/DDBJ whole genome shotgun (WGS) entry which is preliminary data.</text>
</comment>
<evidence type="ECO:0000313" key="3">
    <source>
        <dbReference type="Proteomes" id="UP001597403"/>
    </source>
</evidence>
<protein>
    <submittedName>
        <fullName evidence="2">Uncharacterized protein</fullName>
    </submittedName>
</protein>
<keyword evidence="1" id="KW-0472">Membrane</keyword>
<reference evidence="3" key="1">
    <citation type="journal article" date="2019" name="Int. J. Syst. Evol. Microbiol.">
        <title>The Global Catalogue of Microorganisms (GCM) 10K type strain sequencing project: providing services to taxonomists for standard genome sequencing and annotation.</title>
        <authorList>
            <consortium name="The Broad Institute Genomics Platform"/>
            <consortium name="The Broad Institute Genome Sequencing Center for Infectious Disease"/>
            <person name="Wu L."/>
            <person name="Ma J."/>
        </authorList>
    </citation>
    <scope>NUCLEOTIDE SEQUENCE [LARGE SCALE GENOMIC DNA]</scope>
    <source>
        <strain evidence="3">CGMCC 1.15067</strain>
    </source>
</reference>
<dbReference type="Proteomes" id="UP001597403">
    <property type="component" value="Unassembled WGS sequence"/>
</dbReference>
<proteinExistence type="predicted"/>
<dbReference type="EMBL" id="JBHUGF010000006">
    <property type="protein sequence ID" value="MFD1988900.1"/>
    <property type="molecule type" value="Genomic_DNA"/>
</dbReference>
<organism evidence="2 3">
    <name type="scientific">Paenibacillus nicotianae</name>
    <dbReference type="NCBI Taxonomy" id="1526551"/>
    <lineage>
        <taxon>Bacteria</taxon>
        <taxon>Bacillati</taxon>
        <taxon>Bacillota</taxon>
        <taxon>Bacilli</taxon>
        <taxon>Bacillales</taxon>
        <taxon>Paenibacillaceae</taxon>
        <taxon>Paenibacillus</taxon>
    </lineage>
</organism>
<dbReference type="RefSeq" id="WP_379282372.1">
    <property type="nucleotide sequence ID" value="NZ_JBHUGF010000006.1"/>
</dbReference>
<name>A0ABW4URP8_9BACL</name>
<keyword evidence="1" id="KW-0812">Transmembrane</keyword>
<feature type="transmembrane region" description="Helical" evidence="1">
    <location>
        <begin position="21"/>
        <end position="42"/>
    </location>
</feature>
<keyword evidence="1" id="KW-1133">Transmembrane helix</keyword>
<accession>A0ABW4URP8</accession>
<keyword evidence="3" id="KW-1185">Reference proteome</keyword>
<gene>
    <name evidence="2" type="ORF">ACFSGI_02785</name>
</gene>
<feature type="transmembrane region" description="Helical" evidence="1">
    <location>
        <begin position="54"/>
        <end position="71"/>
    </location>
</feature>
<sequence>MATNTKGRSNSNSPGKNARGLTRLLTIIGWIAFVVGVVTIILNIQPFNDNNAGLMMGIGCVVGSVFIYFIGKSIGSMQVRNEEGKESINDD</sequence>